<feature type="transmembrane region" description="Helical" evidence="5">
    <location>
        <begin position="228"/>
        <end position="246"/>
    </location>
</feature>
<dbReference type="EMBL" id="JBHRZS010000006">
    <property type="protein sequence ID" value="MFC3879487.1"/>
    <property type="molecule type" value="Genomic_DNA"/>
</dbReference>
<reference evidence="7" key="1">
    <citation type="journal article" date="2019" name="Int. J. Syst. Evol. Microbiol.">
        <title>The Global Catalogue of Microorganisms (GCM) 10K type strain sequencing project: providing services to taxonomists for standard genome sequencing and annotation.</title>
        <authorList>
            <consortium name="The Broad Institute Genomics Platform"/>
            <consortium name="The Broad Institute Genome Sequencing Center for Infectious Disease"/>
            <person name="Wu L."/>
            <person name="Ma J."/>
        </authorList>
    </citation>
    <scope>NUCLEOTIDE SEQUENCE [LARGE SCALE GENOMIC DNA]</scope>
    <source>
        <strain evidence="7">CCUG 60523</strain>
    </source>
</reference>
<gene>
    <name evidence="6" type="ORF">ACFOSV_04845</name>
</gene>
<dbReference type="PANTHER" id="PTHR43701:SF5">
    <property type="entry name" value="MEMBRANE TRANSPORTER PROTEIN-RELATED"/>
    <property type="match status" value="1"/>
</dbReference>
<sequence length="247" mass="26482">MDIANGQLILFLVILPVLSFLYASVGHGGASGYLALMALFNFPNETMKQTALLLNLFVAGVSFYHFFKAGHFRKDLFIPFALASIPAAFLGGMTQLDPLIYKKILGVLLVFAIARMLWKKSESKAPLHSVNLIQAFVLGGIVGFFSGLIGIGGGIILTPIILLLHWGNMKEAAAVSALFIWVNSASGLAGQFTTGVELYPFAGLMVLIAVLGGLAGSYLGSKKWNNRVLEYALSIVLITASVKLLLF</sequence>
<dbReference type="Pfam" id="PF01925">
    <property type="entry name" value="TauE"/>
    <property type="match status" value="1"/>
</dbReference>
<feature type="transmembrane region" description="Helical" evidence="5">
    <location>
        <begin position="148"/>
        <end position="166"/>
    </location>
</feature>
<feature type="transmembrane region" description="Helical" evidence="5">
    <location>
        <begin position="173"/>
        <end position="192"/>
    </location>
</feature>
<accession>A0ABV8AP72</accession>
<keyword evidence="5" id="KW-1003">Cell membrane</keyword>
<name>A0ABV8AP72_9BACT</name>
<keyword evidence="4 5" id="KW-0472">Membrane</keyword>
<comment type="subcellular location">
    <subcellularLocation>
        <location evidence="5">Cell membrane</location>
        <topology evidence="5">Multi-pass membrane protein</topology>
    </subcellularLocation>
    <subcellularLocation>
        <location evidence="1">Membrane</location>
        <topology evidence="1">Multi-pass membrane protein</topology>
    </subcellularLocation>
</comment>
<feature type="transmembrane region" description="Helical" evidence="5">
    <location>
        <begin position="100"/>
        <end position="118"/>
    </location>
</feature>
<protein>
    <recommendedName>
        <fullName evidence="5">Probable membrane transporter protein</fullName>
    </recommendedName>
</protein>
<comment type="similarity">
    <text evidence="5">Belongs to the 4-toluene sulfonate uptake permease (TSUP) (TC 2.A.102) family.</text>
</comment>
<proteinExistence type="inferred from homology"/>
<evidence type="ECO:0000256" key="1">
    <source>
        <dbReference type="ARBA" id="ARBA00004141"/>
    </source>
</evidence>
<keyword evidence="7" id="KW-1185">Reference proteome</keyword>
<evidence type="ECO:0000256" key="4">
    <source>
        <dbReference type="ARBA" id="ARBA00023136"/>
    </source>
</evidence>
<dbReference type="InterPro" id="IPR051598">
    <property type="entry name" value="TSUP/Inactive_protease-like"/>
</dbReference>
<evidence type="ECO:0000313" key="6">
    <source>
        <dbReference type="EMBL" id="MFC3879487.1"/>
    </source>
</evidence>
<dbReference type="InterPro" id="IPR002781">
    <property type="entry name" value="TM_pro_TauE-like"/>
</dbReference>
<dbReference type="Proteomes" id="UP001595805">
    <property type="component" value="Unassembled WGS sequence"/>
</dbReference>
<feature type="transmembrane region" description="Helical" evidence="5">
    <location>
        <begin position="47"/>
        <end position="67"/>
    </location>
</feature>
<keyword evidence="2 5" id="KW-0812">Transmembrane</keyword>
<evidence type="ECO:0000313" key="7">
    <source>
        <dbReference type="Proteomes" id="UP001595805"/>
    </source>
</evidence>
<organism evidence="6 7">
    <name type="scientific">Algoriphagus namhaensis</name>
    <dbReference type="NCBI Taxonomy" id="915353"/>
    <lineage>
        <taxon>Bacteria</taxon>
        <taxon>Pseudomonadati</taxon>
        <taxon>Bacteroidota</taxon>
        <taxon>Cytophagia</taxon>
        <taxon>Cytophagales</taxon>
        <taxon>Cyclobacteriaceae</taxon>
        <taxon>Algoriphagus</taxon>
    </lineage>
</organism>
<evidence type="ECO:0000256" key="3">
    <source>
        <dbReference type="ARBA" id="ARBA00022989"/>
    </source>
</evidence>
<dbReference type="PANTHER" id="PTHR43701">
    <property type="entry name" value="MEMBRANE TRANSPORTER PROTEIN MJ0441-RELATED"/>
    <property type="match status" value="1"/>
</dbReference>
<comment type="caution">
    <text evidence="6">The sequence shown here is derived from an EMBL/GenBank/DDBJ whole genome shotgun (WGS) entry which is preliminary data.</text>
</comment>
<keyword evidence="3 5" id="KW-1133">Transmembrane helix</keyword>
<feature type="transmembrane region" description="Helical" evidence="5">
    <location>
        <begin position="198"/>
        <end position="216"/>
    </location>
</feature>
<dbReference type="RefSeq" id="WP_377903958.1">
    <property type="nucleotide sequence ID" value="NZ_JBHRZS010000006.1"/>
</dbReference>
<evidence type="ECO:0000256" key="2">
    <source>
        <dbReference type="ARBA" id="ARBA00022692"/>
    </source>
</evidence>
<evidence type="ECO:0000256" key="5">
    <source>
        <dbReference type="RuleBase" id="RU363041"/>
    </source>
</evidence>